<dbReference type="PANTHER" id="PTHR40590:SF1">
    <property type="entry name" value="CYTOPLASMIC PROTEIN"/>
    <property type="match status" value="1"/>
</dbReference>
<dbReference type="EMBL" id="JACAGK010000055">
    <property type="protein sequence ID" value="MDM1049738.1"/>
    <property type="molecule type" value="Genomic_DNA"/>
</dbReference>
<dbReference type="CDD" id="cd14789">
    <property type="entry name" value="Tiki"/>
    <property type="match status" value="1"/>
</dbReference>
<evidence type="ECO:0000313" key="2">
    <source>
        <dbReference type="EMBL" id="MDM1049738.1"/>
    </source>
</evidence>
<proteinExistence type="predicted"/>
<keyword evidence="1" id="KW-0732">Signal</keyword>
<dbReference type="InterPro" id="IPR047111">
    <property type="entry name" value="YbaP-like"/>
</dbReference>
<feature type="signal peptide" evidence="1">
    <location>
        <begin position="1"/>
        <end position="19"/>
    </location>
</feature>
<dbReference type="Pfam" id="PF01963">
    <property type="entry name" value="TraB_PrgY_gumN"/>
    <property type="match status" value="1"/>
</dbReference>
<dbReference type="RefSeq" id="WP_149526932.1">
    <property type="nucleotide sequence ID" value="NZ_CP030848.1"/>
</dbReference>
<gene>
    <name evidence="2" type="ORF">HX018_15980</name>
</gene>
<evidence type="ECO:0000256" key="1">
    <source>
        <dbReference type="SAM" id="SignalP"/>
    </source>
</evidence>
<dbReference type="PANTHER" id="PTHR40590">
    <property type="entry name" value="CYTOPLASMIC PROTEIN-RELATED"/>
    <property type="match status" value="1"/>
</dbReference>
<reference evidence="2" key="2">
    <citation type="journal article" date="2022" name="Sci. Total Environ.">
        <title>Prevalence, transmission, and molecular epidemiology of tet(X)-positive bacteria among humans, animals, and environmental niches in China: An epidemiological, and genomic-based study.</title>
        <authorList>
            <person name="Dong N."/>
            <person name="Zeng Y."/>
            <person name="Cai C."/>
            <person name="Sun C."/>
            <person name="Lu J."/>
            <person name="Liu C."/>
            <person name="Zhou H."/>
            <person name="Sun Q."/>
            <person name="Shu L."/>
            <person name="Wang H."/>
            <person name="Wang Y."/>
            <person name="Wang S."/>
            <person name="Wu C."/>
            <person name="Chan E.W."/>
            <person name="Chen G."/>
            <person name="Shen Z."/>
            <person name="Chen S."/>
            <person name="Zhang R."/>
        </authorList>
    </citation>
    <scope>NUCLEOTIDE SEQUENCE</scope>
    <source>
        <strain evidence="2">R1692</strain>
    </source>
</reference>
<dbReference type="Proteomes" id="UP001170954">
    <property type="component" value="Unassembled WGS sequence"/>
</dbReference>
<evidence type="ECO:0000313" key="3">
    <source>
        <dbReference type="Proteomes" id="UP001170954"/>
    </source>
</evidence>
<name>A0ABT7NRS4_9SPHI</name>
<accession>A0ABT7NRS4</accession>
<dbReference type="InterPro" id="IPR002816">
    <property type="entry name" value="TraB/PrgY/GumN_fam"/>
</dbReference>
<protein>
    <submittedName>
        <fullName evidence="2">TraB/GumN family protein</fullName>
    </submittedName>
</protein>
<feature type="chain" id="PRO_5046037490" evidence="1">
    <location>
        <begin position="20"/>
        <end position="283"/>
    </location>
</feature>
<organism evidence="2 3">
    <name type="scientific">Sphingobacterium hotanense</name>
    <dbReference type="NCBI Taxonomy" id="649196"/>
    <lineage>
        <taxon>Bacteria</taxon>
        <taxon>Pseudomonadati</taxon>
        <taxon>Bacteroidota</taxon>
        <taxon>Sphingobacteriia</taxon>
        <taxon>Sphingobacteriales</taxon>
        <taxon>Sphingobacteriaceae</taxon>
        <taxon>Sphingobacterium</taxon>
    </lineage>
</organism>
<reference evidence="2" key="1">
    <citation type="submission" date="2020-06" db="EMBL/GenBank/DDBJ databases">
        <authorList>
            <person name="Dong N."/>
        </authorList>
    </citation>
    <scope>NUCLEOTIDE SEQUENCE</scope>
    <source>
        <strain evidence="2">R1692</strain>
    </source>
</reference>
<keyword evidence="3" id="KW-1185">Reference proteome</keyword>
<sequence length="283" mass="31838">MYRILTLLIACFYLLPLSAQTNSLVWKVSGNGLKKDSYLFGTIHMACEEDFRMNENAKAALGKVEQLVFELDISKQENLAAMGNYLKPDPSYFEGFDPAKRHVMDSILTSRNLPPLYLDAMSPAGVISLLTLYTFSCSDPTAVKGMETELLKLEEAKGKPVAELETVDFQFGLMNSMIDAEGIYQFLLTMDQQKAMAKTMFDAYFKEDLQTLGNLFKETSNYMSQEKLVELLDKRNEAWVEKMPTIMNEKASLFSVGAGHLVGEKGVINLLKKKGYKVTPLRN</sequence>
<comment type="caution">
    <text evidence="2">The sequence shown here is derived from an EMBL/GenBank/DDBJ whole genome shotgun (WGS) entry which is preliminary data.</text>
</comment>